<evidence type="ECO:0000256" key="6">
    <source>
        <dbReference type="SAM" id="MobiDB-lite"/>
    </source>
</evidence>
<dbReference type="PANTHER" id="PTHR43649:SF33">
    <property type="entry name" value="POLYGALACTURONAN_RHAMNOGALACTURONAN-BINDING PROTEIN YTCQ"/>
    <property type="match status" value="1"/>
</dbReference>
<dbReference type="InterPro" id="IPR050490">
    <property type="entry name" value="Bact_solute-bd_prot1"/>
</dbReference>
<evidence type="ECO:0000256" key="7">
    <source>
        <dbReference type="SAM" id="SignalP"/>
    </source>
</evidence>
<dbReference type="PANTHER" id="PTHR43649">
    <property type="entry name" value="ARABINOSE-BINDING PROTEIN-RELATED"/>
    <property type="match status" value="1"/>
</dbReference>
<keyword evidence="5" id="KW-0449">Lipoprotein</keyword>
<name>A0A1M7YKU1_9FIRM</name>
<proteinExistence type="predicted"/>
<evidence type="ECO:0000313" key="8">
    <source>
        <dbReference type="EMBL" id="SHO53202.1"/>
    </source>
</evidence>
<evidence type="ECO:0000256" key="2">
    <source>
        <dbReference type="ARBA" id="ARBA00022729"/>
    </source>
</evidence>
<keyword evidence="4" id="KW-0564">Palmitate</keyword>
<dbReference type="AlphaFoldDB" id="A0A1M7YKU1"/>
<evidence type="ECO:0000256" key="4">
    <source>
        <dbReference type="ARBA" id="ARBA00023139"/>
    </source>
</evidence>
<keyword evidence="3" id="KW-0472">Membrane</keyword>
<dbReference type="InterPro" id="IPR006059">
    <property type="entry name" value="SBP"/>
</dbReference>
<evidence type="ECO:0000256" key="3">
    <source>
        <dbReference type="ARBA" id="ARBA00023136"/>
    </source>
</evidence>
<organism evidence="8 9">
    <name type="scientific">Anaerocolumna xylanovorans DSM 12503</name>
    <dbReference type="NCBI Taxonomy" id="1121345"/>
    <lineage>
        <taxon>Bacteria</taxon>
        <taxon>Bacillati</taxon>
        <taxon>Bacillota</taxon>
        <taxon>Clostridia</taxon>
        <taxon>Lachnospirales</taxon>
        <taxon>Lachnospiraceae</taxon>
        <taxon>Anaerocolumna</taxon>
    </lineage>
</organism>
<reference evidence="8 9" key="1">
    <citation type="submission" date="2016-12" db="EMBL/GenBank/DDBJ databases">
        <authorList>
            <person name="Song W.-J."/>
            <person name="Kurnit D.M."/>
        </authorList>
    </citation>
    <scope>NUCLEOTIDE SEQUENCE [LARGE SCALE GENOMIC DNA]</scope>
    <source>
        <strain evidence="8 9">DSM 12503</strain>
    </source>
</reference>
<feature type="chain" id="PRO_5012500757" evidence="7">
    <location>
        <begin position="26"/>
        <end position="584"/>
    </location>
</feature>
<dbReference type="STRING" id="1121345.SAMN02745217_03997"/>
<accession>A0A1M7YKU1</accession>
<dbReference type="SUPFAM" id="SSF53850">
    <property type="entry name" value="Periplasmic binding protein-like II"/>
    <property type="match status" value="1"/>
</dbReference>
<dbReference type="OrthoDB" id="2495637at2"/>
<dbReference type="EMBL" id="FRFD01000013">
    <property type="protein sequence ID" value="SHO53202.1"/>
    <property type="molecule type" value="Genomic_DNA"/>
</dbReference>
<feature type="signal peptide" evidence="7">
    <location>
        <begin position="1"/>
        <end position="25"/>
    </location>
</feature>
<keyword evidence="9" id="KW-1185">Reference proteome</keyword>
<dbReference type="Gene3D" id="3.40.190.10">
    <property type="entry name" value="Periplasmic binding protein-like II"/>
    <property type="match status" value="2"/>
</dbReference>
<sequence>MKKTFLKRFLTLGLIAALVVSSAAACSKSDKNTSDNNGSSGTTDAPADKPDTWIADRTITIQAYVDDIGNSLPKDLNNTEVMKEITKRTGIKLNIQYTPGDSDSSVMAAQLASGTVPDVIVSYLNDSTRPEFPILLKAAREGMFADVSGYLKDTKVYSRYLEDDYLPNDTKKNITFRDEFDGAAYILQFSIDSEDRSLQYNPEDAYVGGLYIQKSIVDALGIDPYKVNTQEQFYDLLVKIKNGGFKDDNGNAVYPLGPKYWGGSSDTLEYITPGYNWGVSDGYNITDDGTIKHEIDTDYVYEKINYVRKLLAEGLMNPEFFTMDSTRAEEVSKSHNSAIMADVHNYQEIIYGSDDWTPLGPLNDFTGNNSKVVHGKSGYGAFAISADAKNPEEILKFFDYLSTPEGQMLSEYGVEGVSYNMVDGKPVLTDEALAKLNEGDKDYLVNKIGAGFGGAGFAFFDYVLTNLDRLNNFGESRPGAGSSTTFARSVEIAKDYPRTLKLVPGLDATAYLSADSLADVKAQMSLLNYKDMLVQAIYANSDEEVKKIVESFREQLKQAGNDTFIEYIGKLYKDDKESIDFYTK</sequence>
<dbReference type="RefSeq" id="WP_073590639.1">
    <property type="nucleotide sequence ID" value="NZ_FRFD01000013.1"/>
</dbReference>
<evidence type="ECO:0000256" key="5">
    <source>
        <dbReference type="ARBA" id="ARBA00023288"/>
    </source>
</evidence>
<dbReference type="Proteomes" id="UP000184612">
    <property type="component" value="Unassembled WGS sequence"/>
</dbReference>
<evidence type="ECO:0000313" key="9">
    <source>
        <dbReference type="Proteomes" id="UP000184612"/>
    </source>
</evidence>
<dbReference type="PROSITE" id="PS51257">
    <property type="entry name" value="PROKAR_LIPOPROTEIN"/>
    <property type="match status" value="1"/>
</dbReference>
<keyword evidence="2 7" id="KW-0732">Signal</keyword>
<gene>
    <name evidence="8" type="ORF">SAMN02745217_03997</name>
</gene>
<keyword evidence="1" id="KW-1003">Cell membrane</keyword>
<evidence type="ECO:0000256" key="1">
    <source>
        <dbReference type="ARBA" id="ARBA00022475"/>
    </source>
</evidence>
<feature type="region of interest" description="Disordered" evidence="6">
    <location>
        <begin position="28"/>
        <end position="49"/>
    </location>
</feature>
<protein>
    <submittedName>
        <fullName evidence="8">Putative aldouronate transport system substrate-binding protein</fullName>
    </submittedName>
</protein>
<dbReference type="Pfam" id="PF01547">
    <property type="entry name" value="SBP_bac_1"/>
    <property type="match status" value="1"/>
</dbReference>
<feature type="compositionally biased region" description="Polar residues" evidence="6">
    <location>
        <begin position="34"/>
        <end position="43"/>
    </location>
</feature>